<dbReference type="CDD" id="cd01310">
    <property type="entry name" value="TatD_DNAse"/>
    <property type="match status" value="1"/>
</dbReference>
<dbReference type="Proteomes" id="UP000683360">
    <property type="component" value="Unassembled WGS sequence"/>
</dbReference>
<evidence type="ECO:0000256" key="1">
    <source>
        <dbReference type="ARBA" id="ARBA00009275"/>
    </source>
</evidence>
<dbReference type="OrthoDB" id="6340875at2759"/>
<reference evidence="3" key="1">
    <citation type="submission" date="2021-03" db="EMBL/GenBank/DDBJ databases">
        <authorList>
            <person name="Bekaert M."/>
        </authorList>
    </citation>
    <scope>NUCLEOTIDE SEQUENCE</scope>
</reference>
<dbReference type="PANTHER" id="PTHR46363:SF1">
    <property type="entry name" value="DEOXYRIBONUCLEASE TATDN2-RELATED"/>
    <property type="match status" value="1"/>
</dbReference>
<dbReference type="PANTHER" id="PTHR46363">
    <property type="entry name" value="DEOXYRIBONUCLEASE TATDN2-RELATED"/>
    <property type="match status" value="1"/>
</dbReference>
<evidence type="ECO:0000313" key="3">
    <source>
        <dbReference type="EMBL" id="CAG2199906.1"/>
    </source>
</evidence>
<dbReference type="Pfam" id="PF01026">
    <property type="entry name" value="TatD_DNase"/>
    <property type="match status" value="1"/>
</dbReference>
<dbReference type="Pfam" id="PF13975">
    <property type="entry name" value="gag-asp_proteas"/>
    <property type="match status" value="1"/>
</dbReference>
<dbReference type="Pfam" id="PF17921">
    <property type="entry name" value="Integrase_H2C2"/>
    <property type="match status" value="1"/>
</dbReference>
<accession>A0A8S3QYX7</accession>
<comment type="caution">
    <text evidence="3">The sequence shown here is derived from an EMBL/GenBank/DDBJ whole genome shotgun (WGS) entry which is preliminary data.</text>
</comment>
<proteinExistence type="inferred from homology"/>
<keyword evidence="4" id="KW-1185">Reference proteome</keyword>
<evidence type="ECO:0000259" key="2">
    <source>
        <dbReference type="Pfam" id="PF17921"/>
    </source>
</evidence>
<dbReference type="Gene3D" id="1.10.340.70">
    <property type="match status" value="1"/>
</dbReference>
<dbReference type="InterPro" id="IPR001130">
    <property type="entry name" value="TatD-like"/>
</dbReference>
<organism evidence="3 4">
    <name type="scientific">Mytilus edulis</name>
    <name type="common">Blue mussel</name>
    <dbReference type="NCBI Taxonomy" id="6550"/>
    <lineage>
        <taxon>Eukaryota</taxon>
        <taxon>Metazoa</taxon>
        <taxon>Spiralia</taxon>
        <taxon>Lophotrochozoa</taxon>
        <taxon>Mollusca</taxon>
        <taxon>Bivalvia</taxon>
        <taxon>Autobranchia</taxon>
        <taxon>Pteriomorphia</taxon>
        <taxon>Mytilida</taxon>
        <taxon>Mytiloidea</taxon>
        <taxon>Mytilidae</taxon>
        <taxon>Mytilinae</taxon>
        <taxon>Mytilus</taxon>
    </lineage>
</organism>
<evidence type="ECO:0000313" key="4">
    <source>
        <dbReference type="Proteomes" id="UP000683360"/>
    </source>
</evidence>
<dbReference type="EMBL" id="CAJPWZ010000726">
    <property type="protein sequence ID" value="CAG2199906.1"/>
    <property type="molecule type" value="Genomic_DNA"/>
</dbReference>
<dbReference type="CDD" id="cd00303">
    <property type="entry name" value="retropepsin_like"/>
    <property type="match status" value="1"/>
</dbReference>
<dbReference type="InterPro" id="IPR032466">
    <property type="entry name" value="Metal_Hydrolase"/>
</dbReference>
<protein>
    <submittedName>
        <fullName evidence="3">TatD</fullName>
        <ecNumber evidence="3">3.1.21.-</ecNumber>
    </submittedName>
</protein>
<dbReference type="FunFam" id="1.10.340.70:FF:000001">
    <property type="entry name" value="Retrovirus-related Pol polyprotein from transposon gypsy-like Protein"/>
    <property type="match status" value="1"/>
</dbReference>
<dbReference type="SUPFAM" id="SSF50630">
    <property type="entry name" value="Acid proteases"/>
    <property type="match status" value="1"/>
</dbReference>
<dbReference type="GO" id="GO:0016788">
    <property type="term" value="F:hydrolase activity, acting on ester bonds"/>
    <property type="evidence" value="ECO:0007669"/>
    <property type="project" value="InterPro"/>
</dbReference>
<dbReference type="Gene3D" id="2.40.70.10">
    <property type="entry name" value="Acid Proteases"/>
    <property type="match status" value="1"/>
</dbReference>
<dbReference type="EC" id="3.1.21.-" evidence="3"/>
<dbReference type="SUPFAM" id="SSF51556">
    <property type="entry name" value="Metallo-dependent hydrolases"/>
    <property type="match status" value="1"/>
</dbReference>
<sequence>MDPLGKYKYRTEDIDRSLVHNPHTGRPPTTEIKQIVSVTGNAGTHNLVSNINKPEPFNSNLDVTRSTTITGCSGTCETSHFKNEEVPTVTSQFKVKEVSMYGDDTKYKPINLVLQITINGKQADAIVDTAAQVTVINFDFAKSLDPAIEVKEPVILRGAGKDNSITARYTDRVAIKVGKTETRWRVIVADITDPVILGLDVLQHIKAVINLVDLTITVDGEKLAAAVLNAKNDKIKICRVKLGKDVIVPPQSQVHLQAKLSGDCENDIIVQPTTNLKGAQRSWGQFETDIDDVIPLAVRKVAETDVNNAQTDHCNWMEGRSPRDIIAEQEKDSDLCQIIQWLKNDQVPSEFELQLCSPAAKHWWSCNSQLKFKDGILVYEWLDTVPPKLLVMVPKSMKQEVLVNCHNTKVAGHFGQQKTYNKLKSRFMWHGMRQDVLIHVRTCEVCNINKKPNRKAKGALGQFHAGVPQENEDLDIMIQDPDIGHDLSVLFPDEIPDNDLTMICSGSSGNYGQITNGSPVQDVDMNNQVMDTPGSIHSPVAEAISSCPFAVVSDLNDSFSENDLDETFLYGVEDSEENEYVGRTRNRPRYLDDYVTIFISRMASIERELEYDVREEIELEGNRTVVIMGKEMEVLDETVEVDPKAPQCLLCPLKARHPARHALDKHLPWYFSPQTACWGCSMQERRLEYHGKEHHTDDERFMWDEDEYGESWVQLMNGLLRELAVLNNVEYPDGLVKHVSEIMADVKTNRNFTEQELSLVRLFNRLNDYPALQGKKLKSKSVYSLHSLIHWKVLVIVISKLQPDQQHWLKTFEEYKSEAGISLGPLAIKLSGPISIADSHFHLDTLLVRTGCSGFHELSDFGTRDYYKTCMMFMVANFCFPSSWPNSSQRTELRKTPSVHFSFGIHPRTVNSSSPSNLHRHLTDLEYLVKSSRTVAIGECGLDTSDRNVNLSKQIEYLEKQLQLAVKNSLPVVIHCRGNDALHLTLLTSLVNCCPKEQKIHWHCFTSSQEIYLTASGHFINLVFGITPFIFGNRYPNIREIIKENGIDRLVLESDAPYIKYKENQIPNPYIVNFVAEEISKLLNIPVEQVFETTFSNTQKIYGKRE</sequence>
<gene>
    <name evidence="3" type="ORF">MEDL_14575</name>
</gene>
<keyword evidence="3" id="KW-0378">Hydrolase</keyword>
<name>A0A8S3QYX7_MYTED</name>
<dbReference type="AlphaFoldDB" id="A0A8S3QYX7"/>
<comment type="similarity">
    <text evidence="1">Belongs to the metallo-dependent hydrolases superfamily. TatD-type hydrolase family.</text>
</comment>
<dbReference type="InterPro" id="IPR021109">
    <property type="entry name" value="Peptidase_aspartic_dom_sf"/>
</dbReference>
<dbReference type="InterPro" id="IPR041588">
    <property type="entry name" value="Integrase_H2C2"/>
</dbReference>
<feature type="domain" description="Integrase zinc-binding" evidence="2">
    <location>
        <begin position="393"/>
        <end position="451"/>
    </location>
</feature>
<dbReference type="Gene3D" id="3.20.20.140">
    <property type="entry name" value="Metal-dependent hydrolases"/>
    <property type="match status" value="1"/>
</dbReference>